<dbReference type="Gene3D" id="2.60.200.20">
    <property type="match status" value="1"/>
</dbReference>
<dbReference type="InterPro" id="IPR000253">
    <property type="entry name" value="FHA_dom"/>
</dbReference>
<dbReference type="SMART" id="SM00240">
    <property type="entry name" value="FHA"/>
    <property type="match status" value="1"/>
</dbReference>
<dbReference type="SUPFAM" id="SSF49879">
    <property type="entry name" value="SMAD/FHA domain"/>
    <property type="match status" value="1"/>
</dbReference>
<dbReference type="InterPro" id="IPR050923">
    <property type="entry name" value="Cell_Proc_Reg/RNA_Proc"/>
</dbReference>
<feature type="compositionally biased region" description="Low complexity" evidence="1">
    <location>
        <begin position="173"/>
        <end position="182"/>
    </location>
</feature>
<feature type="compositionally biased region" description="Basic and acidic residues" evidence="1">
    <location>
        <begin position="216"/>
        <end position="244"/>
    </location>
</feature>
<dbReference type="NCBIfam" id="TIGR03354">
    <property type="entry name" value="VI_FHA"/>
    <property type="match status" value="1"/>
</dbReference>
<dbReference type="OrthoDB" id="273564at2"/>
<evidence type="ECO:0000313" key="4">
    <source>
        <dbReference type="EMBL" id="PLR19185.1"/>
    </source>
</evidence>
<protein>
    <submittedName>
        <fullName evidence="4">Type VI secretion system-associated FHA domain protein TagH</fullName>
    </submittedName>
</protein>
<organism evidence="4 5">
    <name type="scientific">Caulobacter flavus</name>
    <dbReference type="NCBI Taxonomy" id="1679497"/>
    <lineage>
        <taxon>Bacteria</taxon>
        <taxon>Pseudomonadati</taxon>
        <taxon>Pseudomonadota</taxon>
        <taxon>Alphaproteobacteria</taxon>
        <taxon>Caulobacterales</taxon>
        <taxon>Caulobacteraceae</taxon>
        <taxon>Caulobacter</taxon>
    </lineage>
</organism>
<dbReference type="KEGG" id="cfh:C1707_02140"/>
<reference evidence="3 6" key="2">
    <citation type="submission" date="2018-01" db="EMBL/GenBank/DDBJ databases">
        <title>Complete genome sequence of Caulobacter flavus RHGG3.</title>
        <authorList>
            <person name="Yang E."/>
        </authorList>
    </citation>
    <scope>NUCLEOTIDE SEQUENCE [LARGE SCALE GENOMIC DNA]</scope>
    <source>
        <strain evidence="3 6">RHGG3</strain>
    </source>
</reference>
<feature type="compositionally biased region" description="Gly residues" evidence="1">
    <location>
        <begin position="148"/>
        <end position="172"/>
    </location>
</feature>
<evidence type="ECO:0000259" key="2">
    <source>
        <dbReference type="PROSITE" id="PS50006"/>
    </source>
</evidence>
<dbReference type="PROSITE" id="PS50006">
    <property type="entry name" value="FHA_DOMAIN"/>
    <property type="match status" value="1"/>
</dbReference>
<proteinExistence type="predicted"/>
<dbReference type="AlphaFoldDB" id="A0A2N5CZH9"/>
<reference evidence="4 5" key="1">
    <citation type="submission" date="2017-12" db="EMBL/GenBank/DDBJ databases">
        <title>The genome sequence of Caulobacter flavus CGMCC1 15093.</title>
        <authorList>
            <person name="Gao J."/>
            <person name="Mao X."/>
            <person name="Sun J."/>
        </authorList>
    </citation>
    <scope>NUCLEOTIDE SEQUENCE [LARGE SCALE GENOMIC DNA]</scope>
    <source>
        <strain evidence="4 5">CGMCC1 15093</strain>
    </source>
</reference>
<feature type="domain" description="FHA" evidence="2">
    <location>
        <begin position="28"/>
        <end position="77"/>
    </location>
</feature>
<dbReference type="RefSeq" id="WP_101711743.1">
    <property type="nucleotide sequence ID" value="NZ_CP026100.1"/>
</dbReference>
<dbReference type="Proteomes" id="UP000281192">
    <property type="component" value="Chromosome"/>
</dbReference>
<keyword evidence="6" id="KW-1185">Reference proteome</keyword>
<dbReference type="InterPro" id="IPR017735">
    <property type="entry name" value="T6SS_FHA"/>
</dbReference>
<dbReference type="InterPro" id="IPR046883">
    <property type="entry name" value="T6SS_FHA_C"/>
</dbReference>
<dbReference type="Pfam" id="PF20232">
    <property type="entry name" value="T6SS_FHA_C"/>
    <property type="match status" value="1"/>
</dbReference>
<evidence type="ECO:0000256" key="1">
    <source>
        <dbReference type="SAM" id="MobiDB-lite"/>
    </source>
</evidence>
<dbReference type="Proteomes" id="UP000234483">
    <property type="component" value="Unassembled WGS sequence"/>
</dbReference>
<dbReference type="CDD" id="cd00060">
    <property type="entry name" value="FHA"/>
    <property type="match status" value="1"/>
</dbReference>
<dbReference type="Pfam" id="PF00498">
    <property type="entry name" value="FHA"/>
    <property type="match status" value="1"/>
</dbReference>
<dbReference type="EMBL" id="PJRQ01000008">
    <property type="protein sequence ID" value="PLR19185.1"/>
    <property type="molecule type" value="Genomic_DNA"/>
</dbReference>
<dbReference type="InterPro" id="IPR008984">
    <property type="entry name" value="SMAD_FHA_dom_sf"/>
</dbReference>
<evidence type="ECO:0000313" key="5">
    <source>
        <dbReference type="Proteomes" id="UP000234483"/>
    </source>
</evidence>
<gene>
    <name evidence="3" type="ORF">C1707_02140</name>
    <name evidence="4" type="ORF">CFHF_04030</name>
</gene>
<dbReference type="EMBL" id="CP026100">
    <property type="protein sequence ID" value="AYV45135.1"/>
    <property type="molecule type" value="Genomic_DNA"/>
</dbReference>
<dbReference type="PANTHER" id="PTHR23308">
    <property type="entry name" value="NUCLEAR INHIBITOR OF PROTEIN PHOSPHATASE-1"/>
    <property type="match status" value="1"/>
</dbReference>
<sequence length="479" mass="51814">MKLTLFVEGMDDLEGGLPAKAELDEHGLVIGRSPHTQWCLPDQRVSSYHCEIDWRDGFYWLRDTDSTNGTFVNGVDLRDRPPHPIVDGDQIQAGQYRVRARLAASTKRAEPQAKPYANGIWPDERRASRPTFPDKPERFQEDDDGWGVAPGGASRAGGLGIGLGRPGLGGPGLEAPGPEAAGRNGPGRGDRSSTSSLSDLAKSRPVTPVPETPTAFEERSGGRPDPWEEFLRSNDVDRGERDPAHLQPEATTGGADEQAPQYRPSGGDPQRGPGGAEQPGLAPPAPASPSHGDLAWASFLAAAGIDPAELGVDAVEAGARAGEVMSRMIEGLMLMLHARAKAKAQMGVESTFYGTGNNPFKFVPDSHRIATLLLNPPLREFMPADEAVDNAFDDLQAHQMATLAAMQRALQSTLARFSPRAIRDNAEKRGLTRFLVGSRDAALWRAYEREFDGVAMDSNEAFLDMFAKAFRRAYEDQAL</sequence>
<feature type="region of interest" description="Disordered" evidence="1">
    <location>
        <begin position="103"/>
        <end position="290"/>
    </location>
</feature>
<feature type="compositionally biased region" description="Basic and acidic residues" evidence="1">
    <location>
        <begin position="122"/>
        <end position="139"/>
    </location>
</feature>
<accession>A0A2N5CZH9</accession>
<evidence type="ECO:0000313" key="6">
    <source>
        <dbReference type="Proteomes" id="UP000281192"/>
    </source>
</evidence>
<evidence type="ECO:0000313" key="3">
    <source>
        <dbReference type="EMBL" id="AYV45135.1"/>
    </source>
</evidence>
<name>A0A2N5CZH9_9CAUL</name>